<dbReference type="PANTHER" id="PTHR42939">
    <property type="entry name" value="ABC TRANSPORTER ATP-BINDING PROTEIN ALBC-RELATED"/>
    <property type="match status" value="1"/>
</dbReference>
<dbReference type="PROSITE" id="PS00211">
    <property type="entry name" value="ABC_TRANSPORTER_1"/>
    <property type="match status" value="1"/>
</dbReference>
<dbReference type="InterPro" id="IPR027417">
    <property type="entry name" value="P-loop_NTPase"/>
</dbReference>
<accession>A0ABS4DA27</accession>
<dbReference type="Proteomes" id="UP001193081">
    <property type="component" value="Unassembled WGS sequence"/>
</dbReference>
<comment type="caution">
    <text evidence="6">The sequence shown here is derived from an EMBL/GenBank/DDBJ whole genome shotgun (WGS) entry which is preliminary data.</text>
</comment>
<evidence type="ECO:0000256" key="1">
    <source>
        <dbReference type="ARBA" id="ARBA00022448"/>
    </source>
</evidence>
<feature type="transmembrane region" description="Helical" evidence="4">
    <location>
        <begin position="12"/>
        <end position="37"/>
    </location>
</feature>
<dbReference type="SUPFAM" id="SSF52540">
    <property type="entry name" value="P-loop containing nucleoside triphosphate hydrolases"/>
    <property type="match status" value="1"/>
</dbReference>
<keyword evidence="4" id="KW-1133">Transmembrane helix</keyword>
<evidence type="ECO:0000256" key="3">
    <source>
        <dbReference type="ARBA" id="ARBA00022840"/>
    </source>
</evidence>
<reference evidence="6 7" key="1">
    <citation type="submission" date="2021-03" db="EMBL/GenBank/DDBJ databases">
        <authorList>
            <person name="Grouzdev D.S."/>
        </authorList>
    </citation>
    <scope>NUCLEOTIDE SEQUENCE [LARGE SCALE GENOMIC DNA]</scope>
    <source>
        <strain evidence="6 7">M50-1</strain>
    </source>
</reference>
<evidence type="ECO:0000259" key="5">
    <source>
        <dbReference type="PROSITE" id="PS50893"/>
    </source>
</evidence>
<organism evidence="6 7">
    <name type="scientific">Candidatus Chloroploca mongolica</name>
    <dbReference type="NCBI Taxonomy" id="2528176"/>
    <lineage>
        <taxon>Bacteria</taxon>
        <taxon>Bacillati</taxon>
        <taxon>Chloroflexota</taxon>
        <taxon>Chloroflexia</taxon>
        <taxon>Chloroflexales</taxon>
        <taxon>Chloroflexineae</taxon>
        <taxon>Oscillochloridaceae</taxon>
        <taxon>Candidatus Chloroploca</taxon>
    </lineage>
</organism>
<dbReference type="Pfam" id="PF00005">
    <property type="entry name" value="ABC_tran"/>
    <property type="match status" value="1"/>
</dbReference>
<gene>
    <name evidence="6" type="ORF">EYB53_011250</name>
</gene>
<dbReference type="InterPro" id="IPR017871">
    <property type="entry name" value="ABC_transporter-like_CS"/>
</dbReference>
<keyword evidence="7" id="KW-1185">Reference proteome</keyword>
<evidence type="ECO:0000256" key="2">
    <source>
        <dbReference type="ARBA" id="ARBA00022741"/>
    </source>
</evidence>
<dbReference type="CDD" id="cd03230">
    <property type="entry name" value="ABC_DR_subfamily_A"/>
    <property type="match status" value="1"/>
</dbReference>
<evidence type="ECO:0000313" key="7">
    <source>
        <dbReference type="Proteomes" id="UP001193081"/>
    </source>
</evidence>
<sequence>MRLTYSQRTGSSTLILGLLGLALVEVALIGGLISVLVPSPLRWVLLAALAALTLWAMLSALSPFVTAHHLDAETLQLRFGLAVRAKLPRAQIATATLVSVPSGVMAGATYTPERRELRLGLHTQGLIQLELAEPLSIRVGLRGGGSVERIILALDEPELLLTALTGSAPAAPTTEITQPMAVAVGPGPTGMPLLVADGLARCYGQRSIVAGLSFAVRAGEIYGFLGPNGAGKTTTIKLLVGLLTPDAGRVSIAGHDVWKAPLAARAALGYVADRALLTERLTGREYLYFLAQLRALPLPEAQARSAALLDQFELGPHADCLSGSYSLGMRRKLALAGALLHRPPVLVLDEPFNGLDPRAAYRLKLLLRDLADAGSAILLSTHDLAAMELVADRVGLLHAGRLVAEGRPDEVRSLAAAESLEQAFLQLTVTP</sequence>
<dbReference type="PANTHER" id="PTHR42939:SF1">
    <property type="entry name" value="ABC TRANSPORTER ATP-BINDING PROTEIN ALBC-RELATED"/>
    <property type="match status" value="1"/>
</dbReference>
<name>A0ABS4DA27_9CHLR</name>
<keyword evidence="1" id="KW-0813">Transport</keyword>
<keyword evidence="3 6" id="KW-0067">ATP-binding</keyword>
<keyword evidence="4" id="KW-0812">Transmembrane</keyword>
<dbReference type="EMBL" id="SIJK02000017">
    <property type="protein sequence ID" value="MBP1466282.1"/>
    <property type="molecule type" value="Genomic_DNA"/>
</dbReference>
<dbReference type="RefSeq" id="WP_135478283.1">
    <property type="nucleotide sequence ID" value="NZ_SIJK02000017.1"/>
</dbReference>
<feature type="transmembrane region" description="Helical" evidence="4">
    <location>
        <begin position="43"/>
        <end position="65"/>
    </location>
</feature>
<dbReference type="Gene3D" id="3.40.50.300">
    <property type="entry name" value="P-loop containing nucleotide triphosphate hydrolases"/>
    <property type="match status" value="1"/>
</dbReference>
<dbReference type="InterPro" id="IPR003439">
    <property type="entry name" value="ABC_transporter-like_ATP-bd"/>
</dbReference>
<evidence type="ECO:0000256" key="4">
    <source>
        <dbReference type="SAM" id="Phobius"/>
    </source>
</evidence>
<dbReference type="GO" id="GO:0005524">
    <property type="term" value="F:ATP binding"/>
    <property type="evidence" value="ECO:0007669"/>
    <property type="project" value="UniProtKB-KW"/>
</dbReference>
<keyword evidence="2" id="KW-0547">Nucleotide-binding</keyword>
<keyword evidence="4" id="KW-0472">Membrane</keyword>
<protein>
    <submittedName>
        <fullName evidence="6">ABC transporter ATP-binding protein</fullName>
    </submittedName>
</protein>
<proteinExistence type="predicted"/>
<feature type="domain" description="ABC transporter" evidence="5">
    <location>
        <begin position="194"/>
        <end position="424"/>
    </location>
</feature>
<dbReference type="PROSITE" id="PS50893">
    <property type="entry name" value="ABC_TRANSPORTER_2"/>
    <property type="match status" value="1"/>
</dbReference>
<dbReference type="SMART" id="SM00382">
    <property type="entry name" value="AAA"/>
    <property type="match status" value="1"/>
</dbReference>
<evidence type="ECO:0000313" key="6">
    <source>
        <dbReference type="EMBL" id="MBP1466282.1"/>
    </source>
</evidence>
<dbReference type="InterPro" id="IPR051782">
    <property type="entry name" value="ABC_Transporter_VariousFunc"/>
</dbReference>
<dbReference type="InterPro" id="IPR003593">
    <property type="entry name" value="AAA+_ATPase"/>
</dbReference>